<accession>A0ABU7L759</accession>
<reference evidence="2 3" key="1">
    <citation type="submission" date="2023-07" db="EMBL/GenBank/DDBJ databases">
        <authorList>
            <person name="Girao M."/>
            <person name="Carvalho M.F."/>
        </authorList>
    </citation>
    <scope>NUCLEOTIDE SEQUENCE [LARGE SCALE GENOMIC DNA]</scope>
    <source>
        <strain evidence="2 3">YIM65754</strain>
    </source>
</reference>
<dbReference type="InterPro" id="IPR005509">
    <property type="entry name" value="AfsA_hotdog_dom"/>
</dbReference>
<protein>
    <submittedName>
        <fullName evidence="2">ScbA/BarX family gamma-butyrolactone biosynthesis protein</fullName>
    </submittedName>
</protein>
<feature type="domain" description="A-factor biosynthesis hotdog" evidence="1">
    <location>
        <begin position="22"/>
        <end position="155"/>
    </location>
</feature>
<dbReference type="RefSeq" id="WP_330132608.1">
    <property type="nucleotide sequence ID" value="NZ_JAUTXY010000002.1"/>
</dbReference>
<feature type="domain" description="A-factor biosynthesis hotdog" evidence="1">
    <location>
        <begin position="207"/>
        <end position="300"/>
    </location>
</feature>
<dbReference type="Proteomes" id="UP001336020">
    <property type="component" value="Unassembled WGS sequence"/>
</dbReference>
<evidence type="ECO:0000313" key="2">
    <source>
        <dbReference type="EMBL" id="MEE2057363.1"/>
    </source>
</evidence>
<gene>
    <name evidence="2" type="ORF">Q7514_07455</name>
</gene>
<proteinExistence type="predicted"/>
<organism evidence="2 3">
    <name type="scientific">Rhodococcus artemisiae</name>
    <dbReference type="NCBI Taxonomy" id="714159"/>
    <lineage>
        <taxon>Bacteria</taxon>
        <taxon>Bacillati</taxon>
        <taxon>Actinomycetota</taxon>
        <taxon>Actinomycetes</taxon>
        <taxon>Mycobacteriales</taxon>
        <taxon>Nocardiaceae</taxon>
        <taxon>Rhodococcus</taxon>
    </lineage>
</organism>
<dbReference type="EMBL" id="JAUTXY010000002">
    <property type="protein sequence ID" value="MEE2057363.1"/>
    <property type="molecule type" value="Genomic_DNA"/>
</dbReference>
<dbReference type="Pfam" id="PF03756">
    <property type="entry name" value="AfsA"/>
    <property type="match status" value="2"/>
</dbReference>
<name>A0ABU7L759_9NOCA</name>
<evidence type="ECO:0000259" key="1">
    <source>
        <dbReference type="Pfam" id="PF03756"/>
    </source>
</evidence>
<evidence type="ECO:0000313" key="3">
    <source>
        <dbReference type="Proteomes" id="UP001336020"/>
    </source>
</evidence>
<dbReference type="InterPro" id="IPR047757">
    <property type="entry name" value="AfsA-like"/>
</dbReference>
<dbReference type="NCBIfam" id="NF041195">
    <property type="entry name" value="ScbA_BarX_GamBu"/>
    <property type="match status" value="1"/>
</dbReference>
<keyword evidence="3" id="KW-1185">Reference proteome</keyword>
<sequence length="318" mass="34419">MSTSVEADLSVLSFESTVPRRYVHRQSVSEVFLTDCVTDSEPDRFVLGAQWPRAHAFYRGQAGRYDPMLLAETLRQCVIYLAHTHYRVSLRQHFVMQTIEIDAELDRLGIGAGAAEVAVTVVVSDVRRRGSQVTGLNAALTFEVAGRRVGSGYGRAAVLTAVEYETARWGVAGPRAIGSVQDGVPLDAAAVGVPGSGDVVIGATARRGRWQVLPDLSHPVLFDHPSDHLPGMLMLEAARQASRAEFGLPDVDMVSMSVQFHRFVELDCRAEMVVSDIDGEPGRVHVVLEQYGASMASATLLLESATGARPMPRARHGA</sequence>
<comment type="caution">
    <text evidence="2">The sequence shown here is derived from an EMBL/GenBank/DDBJ whole genome shotgun (WGS) entry which is preliminary data.</text>
</comment>